<dbReference type="Gene3D" id="1.20.140.40">
    <property type="entry name" value="Invertase/pectin methylesterase inhibitor family protein"/>
    <property type="match status" value="1"/>
</dbReference>
<name>A0A8S0TJ20_OLEEU</name>
<dbReference type="Pfam" id="PF04043">
    <property type="entry name" value="PMEI"/>
    <property type="match status" value="1"/>
</dbReference>
<dbReference type="Gramene" id="OE9A016717T1">
    <property type="protein sequence ID" value="OE9A016717C1"/>
    <property type="gene ID" value="OE9A016717"/>
</dbReference>
<dbReference type="SUPFAM" id="SSF101148">
    <property type="entry name" value="Plant invertase/pectin methylesterase inhibitor"/>
    <property type="match status" value="1"/>
</dbReference>
<dbReference type="PANTHER" id="PTHR31707">
    <property type="entry name" value="PECTINESTERASE"/>
    <property type="match status" value="1"/>
</dbReference>
<dbReference type="EMBL" id="CACTIH010007250">
    <property type="protein sequence ID" value="CAA3005777.1"/>
    <property type="molecule type" value="Genomic_DNA"/>
</dbReference>
<keyword evidence="3" id="KW-1185">Reference proteome</keyword>
<feature type="domain" description="Pectinesterase inhibitor" evidence="1">
    <location>
        <begin position="4"/>
        <end position="85"/>
    </location>
</feature>
<proteinExistence type="predicted"/>
<dbReference type="AlphaFoldDB" id="A0A8S0TJ20"/>
<evidence type="ECO:0000259" key="1">
    <source>
        <dbReference type="Pfam" id="PF04043"/>
    </source>
</evidence>
<dbReference type="NCBIfam" id="TIGR01614">
    <property type="entry name" value="PME_inhib"/>
    <property type="match status" value="1"/>
</dbReference>
<evidence type="ECO:0000313" key="3">
    <source>
        <dbReference type="Proteomes" id="UP000594638"/>
    </source>
</evidence>
<comment type="caution">
    <text evidence="2">The sequence shown here is derived from an EMBL/GenBank/DDBJ whole genome shotgun (WGS) entry which is preliminary data.</text>
</comment>
<dbReference type="InterPro" id="IPR035513">
    <property type="entry name" value="Invertase/methylesterase_inhib"/>
</dbReference>
<evidence type="ECO:0000313" key="2">
    <source>
        <dbReference type="EMBL" id="CAA3005777.1"/>
    </source>
</evidence>
<sequence>MSKQLALDTAMHAQVNAHSLSAKCRNAKEEAAWTDCLELYGNTIMKINEYIDHVTSIDVQTWLSTALTNLETCERGFIDFGMTDYSETPQANIVVTQDGSGNYKKVNEAIAAAKERSGTLKKDIKMLIIGLP</sequence>
<gene>
    <name evidence="2" type="ORF">OLEA9_A016717</name>
</gene>
<protein>
    <submittedName>
        <fullName evidence="2">Pectinesterase 2</fullName>
    </submittedName>
</protein>
<dbReference type="Proteomes" id="UP000594638">
    <property type="component" value="Unassembled WGS sequence"/>
</dbReference>
<accession>A0A8S0TJ20</accession>
<dbReference type="GO" id="GO:0004857">
    <property type="term" value="F:enzyme inhibitor activity"/>
    <property type="evidence" value="ECO:0007669"/>
    <property type="project" value="InterPro"/>
</dbReference>
<dbReference type="InterPro" id="IPR006501">
    <property type="entry name" value="Pectinesterase_inhib_dom"/>
</dbReference>
<dbReference type="OrthoDB" id="1737587at2759"/>
<organism evidence="2 3">
    <name type="scientific">Olea europaea subsp. europaea</name>
    <dbReference type="NCBI Taxonomy" id="158383"/>
    <lineage>
        <taxon>Eukaryota</taxon>
        <taxon>Viridiplantae</taxon>
        <taxon>Streptophyta</taxon>
        <taxon>Embryophyta</taxon>
        <taxon>Tracheophyta</taxon>
        <taxon>Spermatophyta</taxon>
        <taxon>Magnoliopsida</taxon>
        <taxon>eudicotyledons</taxon>
        <taxon>Gunneridae</taxon>
        <taxon>Pentapetalae</taxon>
        <taxon>asterids</taxon>
        <taxon>lamiids</taxon>
        <taxon>Lamiales</taxon>
        <taxon>Oleaceae</taxon>
        <taxon>Oleeae</taxon>
        <taxon>Olea</taxon>
    </lineage>
</organism>
<reference evidence="2 3" key="1">
    <citation type="submission" date="2019-12" db="EMBL/GenBank/DDBJ databases">
        <authorList>
            <person name="Alioto T."/>
            <person name="Alioto T."/>
            <person name="Gomez Garrido J."/>
        </authorList>
    </citation>
    <scope>NUCLEOTIDE SEQUENCE [LARGE SCALE GENOMIC DNA]</scope>
</reference>